<name>A0A8H4RXT0_9HELO</name>
<dbReference type="AlphaFoldDB" id="A0A8H4RXT0"/>
<protein>
    <recommendedName>
        <fullName evidence="6">AAA+ ATPase domain-containing protein</fullName>
    </recommendedName>
</protein>
<feature type="compositionally biased region" description="Low complexity" evidence="4">
    <location>
        <begin position="198"/>
        <end position="220"/>
    </location>
</feature>
<dbReference type="InterPro" id="IPR003959">
    <property type="entry name" value="ATPase_AAA_core"/>
</dbReference>
<evidence type="ECO:0000256" key="2">
    <source>
        <dbReference type="ARBA" id="ARBA00022741"/>
    </source>
</evidence>
<accession>A0A8H4RXT0</accession>
<dbReference type="InterPro" id="IPR003593">
    <property type="entry name" value="AAA+_ATPase"/>
</dbReference>
<dbReference type="SUPFAM" id="SSF52540">
    <property type="entry name" value="P-loop containing nucleoside triphosphate hydrolases"/>
    <property type="match status" value="1"/>
</dbReference>
<feature type="compositionally biased region" description="Basic and acidic residues" evidence="4">
    <location>
        <begin position="146"/>
        <end position="157"/>
    </location>
</feature>
<dbReference type="FunFam" id="1.10.8.60:FF:000022">
    <property type="entry name" value="Fidgetin like 1"/>
    <property type="match status" value="1"/>
</dbReference>
<keyword evidence="2" id="KW-0547">Nucleotide-binding</keyword>
<evidence type="ECO:0000256" key="4">
    <source>
        <dbReference type="SAM" id="MobiDB-lite"/>
    </source>
</evidence>
<comment type="caution">
    <text evidence="7">The sequence shown here is derived from an EMBL/GenBank/DDBJ whole genome shotgun (WGS) entry which is preliminary data.</text>
</comment>
<evidence type="ECO:0000256" key="1">
    <source>
        <dbReference type="ARBA" id="ARBA00006914"/>
    </source>
</evidence>
<dbReference type="PROSITE" id="PS00674">
    <property type="entry name" value="AAA"/>
    <property type="match status" value="1"/>
</dbReference>
<dbReference type="Pfam" id="PF00004">
    <property type="entry name" value="AAA"/>
    <property type="match status" value="1"/>
</dbReference>
<keyword evidence="3" id="KW-0067">ATP-binding</keyword>
<dbReference type="InterPro" id="IPR041569">
    <property type="entry name" value="AAA_lid_3"/>
</dbReference>
<evidence type="ECO:0000313" key="8">
    <source>
        <dbReference type="Proteomes" id="UP000566819"/>
    </source>
</evidence>
<dbReference type="Proteomes" id="UP000566819">
    <property type="component" value="Unassembled WGS sequence"/>
</dbReference>
<dbReference type="GO" id="GO:0016887">
    <property type="term" value="F:ATP hydrolysis activity"/>
    <property type="evidence" value="ECO:0007669"/>
    <property type="project" value="InterPro"/>
</dbReference>
<feature type="compositionally biased region" description="Basic and acidic residues" evidence="4">
    <location>
        <begin position="287"/>
        <end position="300"/>
    </location>
</feature>
<feature type="region of interest" description="Disordered" evidence="4">
    <location>
        <begin position="118"/>
        <end position="577"/>
    </location>
</feature>
<feature type="compositionally biased region" description="Basic and acidic residues" evidence="4">
    <location>
        <begin position="498"/>
        <end position="523"/>
    </location>
</feature>
<evidence type="ECO:0000256" key="5">
    <source>
        <dbReference type="SAM" id="Phobius"/>
    </source>
</evidence>
<dbReference type="OrthoDB" id="10251136at2759"/>
<keyword evidence="5" id="KW-0812">Transmembrane</keyword>
<dbReference type="InterPro" id="IPR003960">
    <property type="entry name" value="ATPase_AAA_CS"/>
</dbReference>
<dbReference type="Gene3D" id="1.10.8.60">
    <property type="match status" value="1"/>
</dbReference>
<dbReference type="CDD" id="cd19509">
    <property type="entry name" value="RecA-like_VPS4-like"/>
    <property type="match status" value="1"/>
</dbReference>
<keyword evidence="8" id="KW-1185">Reference proteome</keyword>
<dbReference type="Gene3D" id="3.40.50.300">
    <property type="entry name" value="P-loop containing nucleotide triphosphate hydrolases"/>
    <property type="match status" value="1"/>
</dbReference>
<feature type="transmembrane region" description="Helical" evidence="5">
    <location>
        <begin position="1045"/>
        <end position="1066"/>
    </location>
</feature>
<dbReference type="PANTHER" id="PTHR23074">
    <property type="entry name" value="AAA DOMAIN-CONTAINING"/>
    <property type="match status" value="1"/>
</dbReference>
<sequence>MVLEIGRRFYDSRRAATRRDPLRNLKRAHTLMTARNKSNKCGHDAKQDFVVAAEDGNEAEALRSWRSALDQIYYHNAYRVPAGYVPKSETEKALKDSLRDMEMQCKERVDLLEALKASRQEKMAADSSTEEKDGKIHKHSSRTPRHSSEVTREHNEKGYIGNGSIPAMSFEGISKPPPLPQRPAFTMKNSSERAVVGRRSPTRPTYTSSSSRVASAPAAATGPSMLAPPSKSSRSSSPEKGRAMLHTLRSSDRTGRKPSPRPPKATKKDNPVTNKAATLAWQSVGKGQRDRLGRSLDPEANHSSSTLTDSGRKESISDPLPGRPGTGRKASATNVRYDSKTRTLVSDDSSPVSSPTGLLTGKSEFYGTSSRSNGYPFPRTDPGQPGAVSGSMLNSSAVQDLIDFDPPSPLVSESSGPKPRRSPPPPPPPPHSSKPSAKFEPVSYPTYLKEYPETSAKRSKAESELPLRRKPAVRETDGESSTKVSRKAVPPNISTPRQQDKHQERDDARRAQRREAKISKDEDTSSQSVDDDANSSGGHAFKPSRRQKQKQKERPILAEPKTPTSDDSDEQEKDPVRSAWEEKVAHLMKNLPKGVDEGAAKQIFNEIVVQGDEVHWDDVAGLDIAKNALKEAVVYPFLRPDLFMGLREPARGMLLFGPPGTGKTMLARAVATESRSTFFSISASSLTSKYLGESEKLVRALFSLAKALAPSIIFVDEIDSLLSSRSGSGEHEATRRIKTEFLIQWSDLQRAAAGREQSEKEKERGDASRVLVLAATNLPWAIDEAARRRFVRRQYIPLPEDETRAVQLRTLLGHQKHNLDERDIQKLVALTDGFSGSDITALAKDAAMGPLRSLGEALLHMSMDQIRPIQFVDFEASLVNIRPSLRMFLLVLDTMATNLQFPFFFSSTFLAFKNSIYKLARFLHNLFDHDHLHLHPQTQTHNPLPPRKLAQPNHFARIRALFESSGYPTLCPLPPTYNASPAPPIIGLGGNMNTIQVVLNKLVEEEEKEVIVVMHSYGGVLGSEAVREEFGREWRGEMGKGKRGVLGLLYMCTFVITVGTSLVNVLGGSLPPFIKITENSLCHVEAGAETFYNDLFLS</sequence>
<dbReference type="EMBL" id="JAAMPI010000005">
    <property type="protein sequence ID" value="KAF4637925.1"/>
    <property type="molecule type" value="Genomic_DNA"/>
</dbReference>
<reference evidence="7 8" key="1">
    <citation type="submission" date="2020-03" db="EMBL/GenBank/DDBJ databases">
        <title>Draft Genome Sequence of Cudoniella acicularis.</title>
        <authorList>
            <person name="Buettner E."/>
            <person name="Kellner H."/>
        </authorList>
    </citation>
    <scope>NUCLEOTIDE SEQUENCE [LARGE SCALE GENOMIC DNA]</scope>
    <source>
        <strain evidence="7 8">DSM 108380</strain>
    </source>
</reference>
<feature type="compositionally biased region" description="Basic residues" evidence="4">
    <location>
        <begin position="135"/>
        <end position="145"/>
    </location>
</feature>
<evidence type="ECO:0000259" key="6">
    <source>
        <dbReference type="SMART" id="SM00382"/>
    </source>
</evidence>
<dbReference type="Gene3D" id="3.40.50.1820">
    <property type="entry name" value="alpha/beta hydrolase"/>
    <property type="match status" value="1"/>
</dbReference>
<dbReference type="InterPro" id="IPR027417">
    <property type="entry name" value="P-loop_NTPase"/>
</dbReference>
<dbReference type="FunFam" id="3.40.50.300:FF:000093">
    <property type="entry name" value="Fidgetin-like 1"/>
    <property type="match status" value="1"/>
</dbReference>
<feature type="compositionally biased region" description="Low complexity" evidence="4">
    <location>
        <begin position="346"/>
        <end position="355"/>
    </location>
</feature>
<comment type="similarity">
    <text evidence="1">Belongs to the AAA ATPase family.</text>
</comment>
<dbReference type="InterPro" id="IPR050304">
    <property type="entry name" value="MT-severing_AAA_ATPase"/>
</dbReference>
<feature type="domain" description="AAA+ ATPase" evidence="6">
    <location>
        <begin position="649"/>
        <end position="800"/>
    </location>
</feature>
<gene>
    <name evidence="7" type="ORF">G7Y89_g140</name>
</gene>
<feature type="compositionally biased region" description="Basic and acidic residues" evidence="4">
    <location>
        <begin position="118"/>
        <end position="134"/>
    </location>
</feature>
<organism evidence="7 8">
    <name type="scientific">Cudoniella acicularis</name>
    <dbReference type="NCBI Taxonomy" id="354080"/>
    <lineage>
        <taxon>Eukaryota</taxon>
        <taxon>Fungi</taxon>
        <taxon>Dikarya</taxon>
        <taxon>Ascomycota</taxon>
        <taxon>Pezizomycotina</taxon>
        <taxon>Leotiomycetes</taxon>
        <taxon>Helotiales</taxon>
        <taxon>Tricladiaceae</taxon>
        <taxon>Cudoniella</taxon>
    </lineage>
</organism>
<evidence type="ECO:0000256" key="3">
    <source>
        <dbReference type="ARBA" id="ARBA00022840"/>
    </source>
</evidence>
<dbReference type="PANTHER" id="PTHR23074:SF17">
    <property type="entry name" value="FIDGETIN-LIKE PROTEIN 1"/>
    <property type="match status" value="1"/>
</dbReference>
<dbReference type="GO" id="GO:0005524">
    <property type="term" value="F:ATP binding"/>
    <property type="evidence" value="ECO:0007669"/>
    <property type="project" value="UniProtKB-KW"/>
</dbReference>
<feature type="compositionally biased region" description="Basic and acidic residues" evidence="4">
    <location>
        <begin position="450"/>
        <end position="477"/>
    </location>
</feature>
<dbReference type="SMART" id="SM00382">
    <property type="entry name" value="AAA"/>
    <property type="match status" value="1"/>
</dbReference>
<proteinExistence type="inferred from homology"/>
<keyword evidence="5" id="KW-0472">Membrane</keyword>
<feature type="compositionally biased region" description="Pro residues" evidence="4">
    <location>
        <begin position="422"/>
        <end position="432"/>
    </location>
</feature>
<dbReference type="Pfam" id="PF17862">
    <property type="entry name" value="AAA_lid_3"/>
    <property type="match status" value="1"/>
</dbReference>
<evidence type="ECO:0000313" key="7">
    <source>
        <dbReference type="EMBL" id="KAF4637925.1"/>
    </source>
</evidence>
<keyword evidence="5" id="KW-1133">Transmembrane helix</keyword>
<dbReference type="InterPro" id="IPR029058">
    <property type="entry name" value="AB_hydrolase_fold"/>
</dbReference>
<feature type="transmembrane region" description="Helical" evidence="5">
    <location>
        <begin position="887"/>
        <end position="912"/>
    </location>
</feature>